<dbReference type="STRING" id="72359.L7JYY6"/>
<dbReference type="InParanoid" id="L7JYY6"/>
<dbReference type="HOGENOM" id="CLU_130565_0_0_1"/>
<dbReference type="Proteomes" id="UP000011185">
    <property type="component" value="Unassembled WGS sequence"/>
</dbReference>
<dbReference type="AlphaFoldDB" id="L7JYY6"/>
<reference evidence="2 3" key="1">
    <citation type="journal article" date="2012" name="PLoS Pathog.">
        <title>The genome of the obligate intracellular parasite Trachipleistophora hominis: new insights into microsporidian genome dynamics and reductive evolution.</title>
        <authorList>
            <person name="Heinz E."/>
            <person name="Williams T.A."/>
            <person name="Nakjang S."/>
            <person name="Noel C.J."/>
            <person name="Swan D.C."/>
            <person name="Goldberg A.V."/>
            <person name="Harris S.R."/>
            <person name="Weinmaier T."/>
            <person name="Markert S."/>
            <person name="Becher D."/>
            <person name="Bernhardt J."/>
            <person name="Dagan T."/>
            <person name="Hacker C."/>
            <person name="Lucocq J.M."/>
            <person name="Schweder T."/>
            <person name="Rattei T."/>
            <person name="Hall N."/>
            <person name="Hirt R.P."/>
            <person name="Embley T.M."/>
        </authorList>
    </citation>
    <scope>NUCLEOTIDE SEQUENCE [LARGE SCALE GENOMIC DNA]</scope>
</reference>
<accession>L7JYY6</accession>
<organism evidence="2 3">
    <name type="scientific">Trachipleistophora hominis</name>
    <name type="common">Microsporidian parasite</name>
    <dbReference type="NCBI Taxonomy" id="72359"/>
    <lineage>
        <taxon>Eukaryota</taxon>
        <taxon>Fungi</taxon>
        <taxon>Fungi incertae sedis</taxon>
        <taxon>Microsporidia</taxon>
        <taxon>Pleistophoridae</taxon>
        <taxon>Trachipleistophora</taxon>
    </lineage>
</organism>
<protein>
    <submittedName>
        <fullName evidence="2">Putative transcriptional regulator</fullName>
    </submittedName>
</protein>
<dbReference type="OrthoDB" id="25391at2759"/>
<dbReference type="VEuPathDB" id="MicrosporidiaDB:THOM_0807"/>
<dbReference type="InterPro" id="IPR038635">
    <property type="entry name" value="CCR4-NOT_su2/3/5_C_sf"/>
</dbReference>
<evidence type="ECO:0000313" key="3">
    <source>
        <dbReference type="Proteomes" id="UP000011185"/>
    </source>
</evidence>
<evidence type="ECO:0000313" key="2">
    <source>
        <dbReference type="EMBL" id="ELQ76246.1"/>
    </source>
</evidence>
<keyword evidence="3" id="KW-1185">Reference proteome</keyword>
<proteinExistence type="predicted"/>
<feature type="domain" description="NOT2/NOT3/NOT5 C-terminal" evidence="1">
    <location>
        <begin position="71"/>
        <end position="164"/>
    </location>
</feature>
<sequence length="176" mass="20848">MNFYFSLTNRFKTFVIYRSTPMKKENDSSTDEESAENNLNIYTLKNIECNALKEYPTLPLYEYPEPNLDTLSPICYSSVQKPELKLELYHEETLFYIFYTYTETQAQIKAYNLLIAKGYSFSTVYKCFILYTGKKVVDNTTRKIVVFDPFYWKKIEKSVVFDKNFVDSIKGIVEFK</sequence>
<dbReference type="OMA" id="MFRDIYR"/>
<name>L7JYY6_TRAHO</name>
<dbReference type="GO" id="GO:0006355">
    <property type="term" value="P:regulation of DNA-templated transcription"/>
    <property type="evidence" value="ECO:0007669"/>
    <property type="project" value="InterPro"/>
</dbReference>
<gene>
    <name evidence="2" type="ORF">THOM_0807</name>
</gene>
<dbReference type="EMBL" id="JH993859">
    <property type="protein sequence ID" value="ELQ76246.1"/>
    <property type="molecule type" value="Genomic_DNA"/>
</dbReference>
<dbReference type="InterPro" id="IPR007282">
    <property type="entry name" value="NOT2/3/5_C"/>
</dbReference>
<dbReference type="GO" id="GO:0030015">
    <property type="term" value="C:CCR4-NOT core complex"/>
    <property type="evidence" value="ECO:0007669"/>
    <property type="project" value="UniProtKB-ARBA"/>
</dbReference>
<dbReference type="GO" id="GO:0000289">
    <property type="term" value="P:nuclear-transcribed mRNA poly(A) tail shortening"/>
    <property type="evidence" value="ECO:0007669"/>
    <property type="project" value="UniProtKB-ARBA"/>
</dbReference>
<evidence type="ECO:0000259" key="1">
    <source>
        <dbReference type="Pfam" id="PF04153"/>
    </source>
</evidence>
<dbReference type="Pfam" id="PF04153">
    <property type="entry name" value="NOT2_3_5_C"/>
    <property type="match status" value="1"/>
</dbReference>
<dbReference type="Gene3D" id="2.30.30.1020">
    <property type="entry name" value="CCR4-NOT complex subunit 2/3/5, C-terminal domain"/>
    <property type="match status" value="1"/>
</dbReference>